<dbReference type="PANTHER" id="PTHR43649">
    <property type="entry name" value="ARABINOSE-BINDING PROTEIN-RELATED"/>
    <property type="match status" value="1"/>
</dbReference>
<dbReference type="InterPro" id="IPR050490">
    <property type="entry name" value="Bact_solute-bd_prot1"/>
</dbReference>
<keyword evidence="8" id="KW-1185">Reference proteome</keyword>
<evidence type="ECO:0000256" key="1">
    <source>
        <dbReference type="ARBA" id="ARBA00004418"/>
    </source>
</evidence>
<dbReference type="RefSeq" id="WP_183148262.1">
    <property type="nucleotide sequence ID" value="NZ_LR778301.1"/>
</dbReference>
<dbReference type="Proteomes" id="UP000515733">
    <property type="component" value="Chromosome"/>
</dbReference>
<dbReference type="KEGG" id="doe:DENOEST_2920"/>
<dbReference type="Pfam" id="PF13416">
    <property type="entry name" value="SBP_bac_8"/>
    <property type="match status" value="1"/>
</dbReference>
<organism evidence="7 8">
    <name type="scientific">Denitratisoma oestradiolicum</name>
    <dbReference type="NCBI Taxonomy" id="311182"/>
    <lineage>
        <taxon>Bacteria</taxon>
        <taxon>Pseudomonadati</taxon>
        <taxon>Pseudomonadota</taxon>
        <taxon>Betaproteobacteria</taxon>
        <taxon>Nitrosomonadales</taxon>
        <taxon>Sterolibacteriaceae</taxon>
        <taxon>Denitratisoma</taxon>
    </lineage>
</organism>
<sequence length="420" mass="47107">MVHMLSNRGWAALAAALVMLVTPVHAQEVVLRHALEGKALDALATLTLRFNDAQKGKARVVLQGLAGVEDKRHLPQMALLDPDDSLTFFDTRPRFRPLHEIMKESREKLDPRRFYPQMADAVDDAAGRLQALPLGLSVPVLFWNKAAFTKAGLDPESPPRTWWEVQKAAGALFDVGSACPFTTSSFAWVHMENLSSQHNEPMLARPNRIAFNSLINVKHLALLSSWYKSRYFRYYGPRREGDAHFLSGECAMLTSQSSLYADIAREGIQAGAAMLPHYDDQYGVMPRNVLPDGAGLWMLAGFKKPEYQVAARFVSFLMRPDNQRAWVRATGYLPMMPEALKALREAGVPAAVADLAERRLSAPKTLRVRMGGGLERLREILGEEMEFVWRNEKPAKEALDTAMRRADGLVAMEAWTPRRR</sequence>
<accession>A0A6S6XVS9</accession>
<dbReference type="GO" id="GO:0042597">
    <property type="term" value="C:periplasmic space"/>
    <property type="evidence" value="ECO:0007669"/>
    <property type="project" value="UniProtKB-SubCell"/>
</dbReference>
<gene>
    <name evidence="7" type="ORF">DENOEST_2920</name>
</gene>
<comment type="subcellular location">
    <subcellularLocation>
        <location evidence="1">Periplasm</location>
    </subcellularLocation>
</comment>
<keyword evidence="6" id="KW-0732">Signal</keyword>
<evidence type="ECO:0000256" key="4">
    <source>
        <dbReference type="ARBA" id="ARBA00017470"/>
    </source>
</evidence>
<dbReference type="SUPFAM" id="SSF53850">
    <property type="entry name" value="Periplasmic binding protein-like II"/>
    <property type="match status" value="1"/>
</dbReference>
<protein>
    <recommendedName>
        <fullName evidence="4">sn-glycerol-3-phosphate-binding periplasmic protein UgpB</fullName>
    </recommendedName>
</protein>
<comment type="similarity">
    <text evidence="2">Belongs to the bacterial solute-binding protein 1 family.</text>
</comment>
<evidence type="ECO:0000256" key="6">
    <source>
        <dbReference type="ARBA" id="ARBA00022729"/>
    </source>
</evidence>
<evidence type="ECO:0000313" key="8">
    <source>
        <dbReference type="Proteomes" id="UP000515733"/>
    </source>
</evidence>
<dbReference type="PANTHER" id="PTHR43649:SF31">
    <property type="entry name" value="SN-GLYCEROL-3-PHOSPHATE-BINDING PERIPLASMIC PROTEIN UGPB"/>
    <property type="match status" value="1"/>
</dbReference>
<dbReference type="Gene3D" id="3.40.190.10">
    <property type="entry name" value="Periplasmic binding protein-like II"/>
    <property type="match status" value="2"/>
</dbReference>
<keyword evidence="5" id="KW-0813">Transport</keyword>
<reference evidence="7 8" key="1">
    <citation type="submission" date="2020-03" db="EMBL/GenBank/DDBJ databases">
        <authorList>
            <consortium name="Genoscope - CEA"/>
            <person name="William W."/>
        </authorList>
    </citation>
    <scope>NUCLEOTIDE SEQUENCE [LARGE SCALE GENOMIC DNA]</scope>
    <source>
        <strain evidence="8">DSM 16959</strain>
    </source>
</reference>
<dbReference type="AlphaFoldDB" id="A0A6S6XVS9"/>
<evidence type="ECO:0000256" key="2">
    <source>
        <dbReference type="ARBA" id="ARBA00008520"/>
    </source>
</evidence>
<evidence type="ECO:0000256" key="3">
    <source>
        <dbReference type="ARBA" id="ARBA00011557"/>
    </source>
</evidence>
<evidence type="ECO:0000256" key="5">
    <source>
        <dbReference type="ARBA" id="ARBA00022448"/>
    </source>
</evidence>
<name>A0A6S6XVS9_9PROT</name>
<proteinExistence type="inferred from homology"/>
<comment type="subunit">
    <text evidence="3">The complex is composed of two ATP-binding proteins (UgpC), two transmembrane proteins (UgpA and UgpE) and a solute-binding protein (UgpB).</text>
</comment>
<evidence type="ECO:0000313" key="7">
    <source>
        <dbReference type="EMBL" id="CAB1370079.1"/>
    </source>
</evidence>
<dbReference type="InterPro" id="IPR006059">
    <property type="entry name" value="SBP"/>
</dbReference>
<dbReference type="EMBL" id="LR778301">
    <property type="protein sequence ID" value="CAB1370079.1"/>
    <property type="molecule type" value="Genomic_DNA"/>
</dbReference>